<dbReference type="PANTHER" id="PTHR43229">
    <property type="entry name" value="NODULATION PROTEIN J"/>
    <property type="match status" value="1"/>
</dbReference>
<evidence type="ECO:0000313" key="8">
    <source>
        <dbReference type="EMBL" id="SCG53983.1"/>
    </source>
</evidence>
<evidence type="ECO:0000256" key="3">
    <source>
        <dbReference type="ARBA" id="ARBA00022989"/>
    </source>
</evidence>
<dbReference type="Pfam" id="PF01061">
    <property type="entry name" value="ABC2_membrane"/>
    <property type="match status" value="1"/>
</dbReference>
<dbReference type="InterPro" id="IPR051784">
    <property type="entry name" value="Nod_factor_ABC_transporter"/>
</dbReference>
<feature type="transmembrane region" description="Helical" evidence="6">
    <location>
        <begin position="143"/>
        <end position="165"/>
    </location>
</feature>
<dbReference type="PIRSF" id="PIRSF006648">
    <property type="entry name" value="DrrB"/>
    <property type="match status" value="1"/>
</dbReference>
<dbReference type="EMBL" id="FMDN01000008">
    <property type="protein sequence ID" value="SCG53983.1"/>
    <property type="molecule type" value="Genomic_DNA"/>
</dbReference>
<feature type="domain" description="ABC transmembrane type-2" evidence="7">
    <location>
        <begin position="24"/>
        <end position="256"/>
    </location>
</feature>
<keyword evidence="5" id="KW-0046">Antibiotic resistance</keyword>
<accession>A0A1C5I6Y1</accession>
<evidence type="ECO:0000256" key="5">
    <source>
        <dbReference type="ARBA" id="ARBA00023251"/>
    </source>
</evidence>
<feature type="transmembrane region" description="Helical" evidence="6">
    <location>
        <begin position="65"/>
        <end position="87"/>
    </location>
</feature>
<evidence type="ECO:0000313" key="9">
    <source>
        <dbReference type="Proteomes" id="UP000199408"/>
    </source>
</evidence>
<dbReference type="GO" id="GO:0043190">
    <property type="term" value="C:ATP-binding cassette (ABC) transporter complex"/>
    <property type="evidence" value="ECO:0007669"/>
    <property type="project" value="InterPro"/>
</dbReference>
<dbReference type="Proteomes" id="UP000199408">
    <property type="component" value="Unassembled WGS sequence"/>
</dbReference>
<dbReference type="AlphaFoldDB" id="A0A1C5I6Y1"/>
<feature type="transmembrane region" description="Helical" evidence="6">
    <location>
        <begin position="27"/>
        <end position="45"/>
    </location>
</feature>
<dbReference type="PANTHER" id="PTHR43229:SF6">
    <property type="entry name" value="ABC-TYPE MULTIDRUG TRANSPORT SYSTEM, PERMEASE COMPONENT"/>
    <property type="match status" value="1"/>
</dbReference>
<keyword evidence="9" id="KW-1185">Reference proteome</keyword>
<organism evidence="8 9">
    <name type="scientific">Micromonospora halophytica</name>
    <dbReference type="NCBI Taxonomy" id="47864"/>
    <lineage>
        <taxon>Bacteria</taxon>
        <taxon>Bacillati</taxon>
        <taxon>Actinomycetota</taxon>
        <taxon>Actinomycetes</taxon>
        <taxon>Micromonosporales</taxon>
        <taxon>Micromonosporaceae</taxon>
        <taxon>Micromonospora</taxon>
    </lineage>
</organism>
<keyword evidence="4 6" id="KW-0472">Membrane</keyword>
<evidence type="ECO:0000256" key="4">
    <source>
        <dbReference type="ARBA" id="ARBA00023136"/>
    </source>
</evidence>
<proteinExistence type="inferred from homology"/>
<evidence type="ECO:0000259" key="7">
    <source>
        <dbReference type="PROSITE" id="PS51012"/>
    </source>
</evidence>
<feature type="transmembrane region" description="Helical" evidence="6">
    <location>
        <begin position="107"/>
        <end position="131"/>
    </location>
</feature>
<feature type="transmembrane region" description="Helical" evidence="6">
    <location>
        <begin position="235"/>
        <end position="253"/>
    </location>
</feature>
<reference evidence="9" key="1">
    <citation type="submission" date="2016-06" db="EMBL/GenBank/DDBJ databases">
        <authorList>
            <person name="Varghese N."/>
        </authorList>
    </citation>
    <scope>NUCLEOTIDE SEQUENCE [LARGE SCALE GENOMIC DNA]</scope>
    <source>
        <strain evidence="9">DSM 43171</strain>
    </source>
</reference>
<comment type="similarity">
    <text evidence="6">Belongs to the ABC-2 integral membrane protein family.</text>
</comment>
<keyword evidence="3 6" id="KW-1133">Transmembrane helix</keyword>
<sequence>MRRDLVTAGVLVAHEWRLQRRDLVPQLILTVMPLVLMAFLLPTYRDAMTLAGSVPGPGPLTGAEQAVPGLSVMFSMFLVAHVGMVFFRDHGWNTWNRLRATAVGVPVLVLSKAAVPLGLLVAQFTILLAAGRVLFGLRIRGSLVALALVVGVFAVCLVALGLLGFAACRTVVQMTSAANVLALVMAGLGGALVPRELLPSWAAPFAPATPSYWAVSGLQEVISGGAGLGDVAAELAVLAAFATAFALLALVMLRPDQRKVSWS</sequence>
<protein>
    <recommendedName>
        <fullName evidence="6">Transport permease protein</fullName>
    </recommendedName>
</protein>
<keyword evidence="6" id="KW-0813">Transport</keyword>
<dbReference type="GO" id="GO:0046677">
    <property type="term" value="P:response to antibiotic"/>
    <property type="evidence" value="ECO:0007669"/>
    <property type="project" value="UniProtKB-KW"/>
</dbReference>
<comment type="subcellular location">
    <subcellularLocation>
        <location evidence="6">Cell membrane</location>
        <topology evidence="6">Multi-pass membrane protein</topology>
    </subcellularLocation>
    <subcellularLocation>
        <location evidence="1">Membrane</location>
        <topology evidence="1">Multi-pass membrane protein</topology>
    </subcellularLocation>
</comment>
<evidence type="ECO:0000256" key="6">
    <source>
        <dbReference type="RuleBase" id="RU361157"/>
    </source>
</evidence>
<dbReference type="STRING" id="47864.GA0070560_108126"/>
<dbReference type="PROSITE" id="PS51012">
    <property type="entry name" value="ABC_TM2"/>
    <property type="match status" value="1"/>
</dbReference>
<keyword evidence="2 6" id="KW-0812">Transmembrane</keyword>
<gene>
    <name evidence="8" type="ORF">GA0070560_108126</name>
</gene>
<dbReference type="GO" id="GO:0140359">
    <property type="term" value="F:ABC-type transporter activity"/>
    <property type="evidence" value="ECO:0007669"/>
    <property type="project" value="InterPro"/>
</dbReference>
<dbReference type="InterPro" id="IPR000412">
    <property type="entry name" value="ABC_2_transport"/>
</dbReference>
<name>A0A1C5I6Y1_9ACTN</name>
<dbReference type="InterPro" id="IPR013525">
    <property type="entry name" value="ABC2_TM"/>
</dbReference>
<dbReference type="InterPro" id="IPR047817">
    <property type="entry name" value="ABC2_TM_bact-type"/>
</dbReference>
<keyword evidence="6" id="KW-1003">Cell membrane</keyword>
<evidence type="ECO:0000256" key="2">
    <source>
        <dbReference type="ARBA" id="ARBA00022692"/>
    </source>
</evidence>
<evidence type="ECO:0000256" key="1">
    <source>
        <dbReference type="ARBA" id="ARBA00004141"/>
    </source>
</evidence>
<feature type="transmembrane region" description="Helical" evidence="6">
    <location>
        <begin position="177"/>
        <end position="194"/>
    </location>
</feature>
<dbReference type="RefSeq" id="WP_170839392.1">
    <property type="nucleotide sequence ID" value="NZ_FMDN01000008.1"/>
</dbReference>